<dbReference type="AlphaFoldDB" id="A0A1B9C0X3"/>
<dbReference type="GO" id="GO:0005886">
    <property type="term" value="C:plasma membrane"/>
    <property type="evidence" value="ECO:0007669"/>
    <property type="project" value="TreeGrafter"/>
</dbReference>
<accession>A0A1B9C0X3</accession>
<feature type="transmembrane region" description="Helical" evidence="1">
    <location>
        <begin position="82"/>
        <end position="110"/>
    </location>
</feature>
<protein>
    <recommendedName>
        <fullName evidence="4">Acid-resistance membrane protein</fullName>
    </recommendedName>
</protein>
<reference evidence="2 3" key="1">
    <citation type="submission" date="2016-07" db="EMBL/GenBank/DDBJ databases">
        <title>Draft genome of a psychrotolerant acidophile Acidithiobacillus ferrivorans strain YL15.</title>
        <authorList>
            <person name="Peng T."/>
            <person name="Ma L."/>
            <person name="Nan M."/>
            <person name="An N."/>
            <person name="Wang M."/>
            <person name="Qiu G."/>
            <person name="Zeng W."/>
        </authorList>
    </citation>
    <scope>NUCLEOTIDE SEQUENCE [LARGE SCALE GENOMIC DNA]</scope>
    <source>
        <strain evidence="2 3">YL15</strain>
    </source>
</reference>
<evidence type="ECO:0000313" key="2">
    <source>
        <dbReference type="EMBL" id="OCB03612.1"/>
    </source>
</evidence>
<dbReference type="InterPro" id="IPR005325">
    <property type="entry name" value="DUF308_memb"/>
</dbReference>
<dbReference type="Pfam" id="PF03729">
    <property type="entry name" value="DUF308"/>
    <property type="match status" value="1"/>
</dbReference>
<dbReference type="PANTHER" id="PTHR34989">
    <property type="entry name" value="PROTEIN HDED"/>
    <property type="match status" value="1"/>
</dbReference>
<name>A0A1B9C0X3_9PROT</name>
<feature type="transmembrane region" description="Helical" evidence="1">
    <location>
        <begin position="156"/>
        <end position="176"/>
    </location>
</feature>
<feature type="transmembrane region" description="Helical" evidence="1">
    <location>
        <begin position="131"/>
        <end position="150"/>
    </location>
</feature>
<dbReference type="RefSeq" id="WP_065412702.1">
    <property type="nucleotide sequence ID" value="NZ_MASQ01000057.1"/>
</dbReference>
<evidence type="ECO:0008006" key="4">
    <source>
        <dbReference type="Google" id="ProtNLM"/>
    </source>
</evidence>
<keyword evidence="1" id="KW-0812">Transmembrane</keyword>
<feature type="transmembrane region" description="Helical" evidence="1">
    <location>
        <begin position="22"/>
        <end position="44"/>
    </location>
</feature>
<dbReference type="Proteomes" id="UP000093129">
    <property type="component" value="Unassembled WGS sequence"/>
</dbReference>
<dbReference type="PANTHER" id="PTHR34989:SF1">
    <property type="entry name" value="PROTEIN HDED"/>
    <property type="match status" value="1"/>
</dbReference>
<keyword evidence="1" id="KW-1133">Transmembrane helix</keyword>
<dbReference type="EMBL" id="MASQ01000057">
    <property type="protein sequence ID" value="OCB03612.1"/>
    <property type="molecule type" value="Genomic_DNA"/>
</dbReference>
<dbReference type="InterPro" id="IPR052712">
    <property type="entry name" value="Acid_resist_chaperone_HdeD"/>
</dbReference>
<keyword evidence="1" id="KW-0472">Membrane</keyword>
<evidence type="ECO:0000313" key="3">
    <source>
        <dbReference type="Proteomes" id="UP000093129"/>
    </source>
</evidence>
<organism evidence="2 3">
    <name type="scientific">Acidithiobacillus ferrivorans</name>
    <dbReference type="NCBI Taxonomy" id="160808"/>
    <lineage>
        <taxon>Bacteria</taxon>
        <taxon>Pseudomonadati</taxon>
        <taxon>Pseudomonadota</taxon>
        <taxon>Acidithiobacillia</taxon>
        <taxon>Acidithiobacillales</taxon>
        <taxon>Acidithiobacillaceae</taxon>
        <taxon>Acidithiobacillus</taxon>
    </lineage>
</organism>
<sequence>MNTTPPDLTTIVQAEKKFLGKYTVPVAIILIVLGFLGVMSPVIMSAATDGILAVILILGGLTWVAHSFQMHAHGLGDWLRPLLLLVTGGIMVAMPSAGIASIGLLFILYFAIDAYRNFTRPKALEAIGRGWFIFSGIADILIALLFIVTWPQGSLFLVGIFVGVNLIFDGITLIMVRNTPIGTPTS</sequence>
<proteinExistence type="predicted"/>
<comment type="caution">
    <text evidence="2">The sequence shown here is derived from an EMBL/GenBank/DDBJ whole genome shotgun (WGS) entry which is preliminary data.</text>
</comment>
<feature type="transmembrane region" description="Helical" evidence="1">
    <location>
        <begin position="51"/>
        <end position="70"/>
    </location>
</feature>
<evidence type="ECO:0000256" key="1">
    <source>
        <dbReference type="SAM" id="Phobius"/>
    </source>
</evidence>
<gene>
    <name evidence="2" type="ORF">BBC27_00460</name>
</gene>